<accession>A0A6C0C318</accession>
<dbReference type="PROSITE" id="PS50929">
    <property type="entry name" value="ABC_TM1F"/>
    <property type="match status" value="1"/>
</dbReference>
<sequence length="562" mass="64755">MFWDKILFDFIKQNYVSFICYLSILLFMYPMEDLIIPNLFGKLYDTIKDKSTYGNPYNIIDNIKKLNTPGIMISIVGVYIIVLLGDHFKNVLESVLSPGYLKYLRTLIFEGTVNKNQEEYKDVKMGEYMSKVLELTRSLRDVFQYCIGQFFPYISSSIVIILYLSYNVPELSITLIMSTLIIVLGSIYSSEHIMELTRKREKFFTEELSESIQDKMHNMMNIVTNNEGSNVIQNNDDLEKKNAEMMKNIITSESTCSSIIHAFTILTYAFCLFILYNMLLTNRINVSNMITYMLTLGKFMTSMHNLNWGIIFMLSYRIGILTSHREYLEEIFKYTDLKKNQVKFKDNSIVIKNLKYKYDESQDNYIFDNLNIKINHNEKVGVVGRAGSGKTTLMRILVGLHKPNSGSVIVGSHDISNISKKDLRDQVNYVNQRTAMFNGDVVFNMKYANNKSENEITALLEKYKLTSVFSKLEKGIHNDVGVNGGQLSGGMQKVTMLVRGICRTGNIVIFDEPLASLDEHTGEKVMNMILTECKNKTLIIITHDKKILPYMDRVININEHQK</sequence>
<dbReference type="PANTHER" id="PTHR43394">
    <property type="entry name" value="ATP-DEPENDENT PERMEASE MDL1, MITOCHONDRIAL"/>
    <property type="match status" value="1"/>
</dbReference>
<evidence type="ECO:0000259" key="8">
    <source>
        <dbReference type="PROSITE" id="PS50893"/>
    </source>
</evidence>
<dbReference type="GO" id="GO:0015421">
    <property type="term" value="F:ABC-type oligopeptide transporter activity"/>
    <property type="evidence" value="ECO:0007669"/>
    <property type="project" value="TreeGrafter"/>
</dbReference>
<proteinExistence type="predicted"/>
<feature type="transmembrane region" description="Helical" evidence="7">
    <location>
        <begin position="66"/>
        <end position="84"/>
    </location>
</feature>
<evidence type="ECO:0000313" key="10">
    <source>
        <dbReference type="EMBL" id="QHS98048.1"/>
    </source>
</evidence>
<reference evidence="10" key="1">
    <citation type="journal article" date="2020" name="Nature">
        <title>Giant virus diversity and host interactions through global metagenomics.</title>
        <authorList>
            <person name="Schulz F."/>
            <person name="Roux S."/>
            <person name="Paez-Espino D."/>
            <person name="Jungbluth S."/>
            <person name="Walsh D.A."/>
            <person name="Denef V.J."/>
            <person name="McMahon K.D."/>
            <person name="Konstantinidis K.T."/>
            <person name="Eloe-Fadrosh E.A."/>
            <person name="Kyrpides N.C."/>
            <person name="Woyke T."/>
        </authorList>
    </citation>
    <scope>NUCLEOTIDE SEQUENCE</scope>
    <source>
        <strain evidence="10">GVMAG-M-3300020182-84</strain>
    </source>
</reference>
<keyword evidence="4" id="KW-0067">ATP-binding</keyword>
<feature type="transmembrane region" description="Helical" evidence="7">
    <location>
        <begin position="296"/>
        <end position="316"/>
    </location>
</feature>
<dbReference type="InterPro" id="IPR011527">
    <property type="entry name" value="ABC1_TM_dom"/>
</dbReference>
<feature type="transmembrane region" description="Helical" evidence="7">
    <location>
        <begin position="255"/>
        <end position="276"/>
    </location>
</feature>
<dbReference type="Pfam" id="PF00664">
    <property type="entry name" value="ABC_membrane"/>
    <property type="match status" value="1"/>
</dbReference>
<keyword evidence="2 7" id="KW-0812">Transmembrane</keyword>
<dbReference type="InterPro" id="IPR003593">
    <property type="entry name" value="AAA+_ATPase"/>
</dbReference>
<dbReference type="EMBL" id="MN739312">
    <property type="protein sequence ID" value="QHS98048.1"/>
    <property type="molecule type" value="Genomic_DNA"/>
</dbReference>
<dbReference type="SUPFAM" id="SSF90123">
    <property type="entry name" value="ABC transporter transmembrane region"/>
    <property type="match status" value="1"/>
</dbReference>
<comment type="subcellular location">
    <subcellularLocation>
        <location evidence="1">Membrane</location>
        <topology evidence="1">Multi-pass membrane protein</topology>
    </subcellularLocation>
</comment>
<feature type="domain" description="ABC transmembrane type-1" evidence="9">
    <location>
        <begin position="34"/>
        <end position="315"/>
    </location>
</feature>
<dbReference type="CDD" id="cd03228">
    <property type="entry name" value="ABCC_MRP_Like"/>
    <property type="match status" value="1"/>
</dbReference>
<dbReference type="PROSITE" id="PS50893">
    <property type="entry name" value="ABC_TRANSPORTER_2"/>
    <property type="match status" value="1"/>
</dbReference>
<feature type="domain" description="ABC transporter" evidence="8">
    <location>
        <begin position="349"/>
        <end position="561"/>
    </location>
</feature>
<evidence type="ECO:0000256" key="7">
    <source>
        <dbReference type="SAM" id="Phobius"/>
    </source>
</evidence>
<dbReference type="SMART" id="SM00382">
    <property type="entry name" value="AAA"/>
    <property type="match status" value="1"/>
</dbReference>
<protein>
    <recommendedName>
        <fullName evidence="11">ABC transporter domain-containing protein</fullName>
    </recommendedName>
</protein>
<dbReference type="InterPro" id="IPR003439">
    <property type="entry name" value="ABC_transporter-like_ATP-bd"/>
</dbReference>
<dbReference type="InterPro" id="IPR027417">
    <property type="entry name" value="P-loop_NTPase"/>
</dbReference>
<dbReference type="PANTHER" id="PTHR43394:SF1">
    <property type="entry name" value="ATP-BINDING CASSETTE SUB-FAMILY B MEMBER 10, MITOCHONDRIAL"/>
    <property type="match status" value="1"/>
</dbReference>
<dbReference type="Pfam" id="PF00005">
    <property type="entry name" value="ABC_tran"/>
    <property type="match status" value="1"/>
</dbReference>
<keyword evidence="3" id="KW-0547">Nucleotide-binding</keyword>
<evidence type="ECO:0000256" key="2">
    <source>
        <dbReference type="ARBA" id="ARBA00022692"/>
    </source>
</evidence>
<dbReference type="GO" id="GO:0016020">
    <property type="term" value="C:membrane"/>
    <property type="evidence" value="ECO:0007669"/>
    <property type="project" value="UniProtKB-SubCell"/>
</dbReference>
<dbReference type="GO" id="GO:0005524">
    <property type="term" value="F:ATP binding"/>
    <property type="evidence" value="ECO:0007669"/>
    <property type="project" value="UniProtKB-KW"/>
</dbReference>
<evidence type="ECO:0000256" key="6">
    <source>
        <dbReference type="ARBA" id="ARBA00023136"/>
    </source>
</evidence>
<evidence type="ECO:0000256" key="3">
    <source>
        <dbReference type="ARBA" id="ARBA00022741"/>
    </source>
</evidence>
<keyword evidence="5 7" id="KW-1133">Transmembrane helix</keyword>
<name>A0A6C0C318_9ZZZZ</name>
<evidence type="ECO:0000256" key="1">
    <source>
        <dbReference type="ARBA" id="ARBA00004141"/>
    </source>
</evidence>
<keyword evidence="6 7" id="KW-0472">Membrane</keyword>
<dbReference type="Gene3D" id="3.40.50.300">
    <property type="entry name" value="P-loop containing nucleotide triphosphate hydrolases"/>
    <property type="match status" value="1"/>
</dbReference>
<evidence type="ECO:0000256" key="5">
    <source>
        <dbReference type="ARBA" id="ARBA00022989"/>
    </source>
</evidence>
<dbReference type="SUPFAM" id="SSF52540">
    <property type="entry name" value="P-loop containing nucleoside triphosphate hydrolases"/>
    <property type="match status" value="1"/>
</dbReference>
<organism evidence="10">
    <name type="scientific">viral metagenome</name>
    <dbReference type="NCBI Taxonomy" id="1070528"/>
    <lineage>
        <taxon>unclassified sequences</taxon>
        <taxon>metagenomes</taxon>
        <taxon>organismal metagenomes</taxon>
    </lineage>
</organism>
<dbReference type="InterPro" id="IPR039421">
    <property type="entry name" value="Type_1_exporter"/>
</dbReference>
<feature type="transmembrane region" description="Helical" evidence="7">
    <location>
        <begin position="171"/>
        <end position="190"/>
    </location>
</feature>
<dbReference type="InterPro" id="IPR036640">
    <property type="entry name" value="ABC1_TM_sf"/>
</dbReference>
<feature type="transmembrane region" description="Helical" evidence="7">
    <location>
        <begin position="12"/>
        <end position="31"/>
    </location>
</feature>
<dbReference type="AlphaFoldDB" id="A0A6C0C318"/>
<feature type="transmembrane region" description="Helical" evidence="7">
    <location>
        <begin position="142"/>
        <end position="165"/>
    </location>
</feature>
<dbReference type="Gene3D" id="1.20.1560.10">
    <property type="entry name" value="ABC transporter type 1, transmembrane domain"/>
    <property type="match status" value="1"/>
</dbReference>
<dbReference type="GO" id="GO:0016887">
    <property type="term" value="F:ATP hydrolysis activity"/>
    <property type="evidence" value="ECO:0007669"/>
    <property type="project" value="InterPro"/>
</dbReference>
<evidence type="ECO:0000256" key="4">
    <source>
        <dbReference type="ARBA" id="ARBA00022840"/>
    </source>
</evidence>
<evidence type="ECO:0008006" key="11">
    <source>
        <dbReference type="Google" id="ProtNLM"/>
    </source>
</evidence>
<evidence type="ECO:0000259" key="9">
    <source>
        <dbReference type="PROSITE" id="PS50929"/>
    </source>
</evidence>